<name>A0A1X6YXR0_9RHOB</name>
<dbReference type="GO" id="GO:0009055">
    <property type="term" value="F:electron transfer activity"/>
    <property type="evidence" value="ECO:0007669"/>
    <property type="project" value="InterPro"/>
</dbReference>
<dbReference type="CDD" id="cd04220">
    <property type="entry name" value="Halocyanin"/>
    <property type="match status" value="1"/>
</dbReference>
<keyword evidence="8" id="KW-1185">Reference proteome</keyword>
<evidence type="ECO:0000256" key="2">
    <source>
        <dbReference type="ARBA" id="ARBA00022723"/>
    </source>
</evidence>
<protein>
    <submittedName>
        <fullName evidence="7">Pseudoazurin</fullName>
    </submittedName>
</protein>
<keyword evidence="5" id="KW-0732">Signal</keyword>
<dbReference type="InterPro" id="IPR028871">
    <property type="entry name" value="BlueCu_1_BS"/>
</dbReference>
<dbReference type="OrthoDB" id="7510199at2"/>
<evidence type="ECO:0000256" key="3">
    <source>
        <dbReference type="ARBA" id="ARBA00022982"/>
    </source>
</evidence>
<evidence type="ECO:0000313" key="8">
    <source>
        <dbReference type="Proteomes" id="UP000193778"/>
    </source>
</evidence>
<dbReference type="PANTHER" id="PTHR36507:SF1">
    <property type="entry name" value="BLL1555 PROTEIN"/>
    <property type="match status" value="1"/>
</dbReference>
<feature type="signal peptide" evidence="5">
    <location>
        <begin position="1"/>
        <end position="27"/>
    </location>
</feature>
<feature type="domain" description="Blue (type 1) copper" evidence="6">
    <location>
        <begin position="42"/>
        <end position="132"/>
    </location>
</feature>
<dbReference type="SUPFAM" id="SSF49503">
    <property type="entry name" value="Cupredoxins"/>
    <property type="match status" value="1"/>
</dbReference>
<dbReference type="PANTHER" id="PTHR36507">
    <property type="entry name" value="BLL1555 PROTEIN"/>
    <property type="match status" value="1"/>
</dbReference>
<dbReference type="Gene3D" id="2.60.40.420">
    <property type="entry name" value="Cupredoxins - blue copper proteins"/>
    <property type="match status" value="1"/>
</dbReference>
<evidence type="ECO:0000259" key="6">
    <source>
        <dbReference type="Pfam" id="PF00127"/>
    </source>
</evidence>
<evidence type="ECO:0000313" key="7">
    <source>
        <dbReference type="EMBL" id="SLN33858.1"/>
    </source>
</evidence>
<evidence type="ECO:0000256" key="5">
    <source>
        <dbReference type="SAM" id="SignalP"/>
    </source>
</evidence>
<dbReference type="InterPro" id="IPR000923">
    <property type="entry name" value="BlueCu_1"/>
</dbReference>
<evidence type="ECO:0000256" key="4">
    <source>
        <dbReference type="ARBA" id="ARBA00023008"/>
    </source>
</evidence>
<feature type="chain" id="PRO_5012552853" evidence="5">
    <location>
        <begin position="28"/>
        <end position="176"/>
    </location>
</feature>
<reference evidence="8" key="1">
    <citation type="submission" date="2017-03" db="EMBL/GenBank/DDBJ databases">
        <authorList>
            <person name="Rodrigo-Torres L."/>
            <person name="Arahal R.D."/>
            <person name="Lucena T."/>
        </authorList>
    </citation>
    <scope>NUCLEOTIDE SEQUENCE [LARGE SCALE GENOMIC DNA]</scope>
    <source>
        <strain evidence="8">CECT 8411</strain>
    </source>
</reference>
<gene>
    <name evidence="7" type="primary">bcp_2</name>
    <name evidence="7" type="ORF">RUM8411_01468</name>
</gene>
<dbReference type="GO" id="GO:0005507">
    <property type="term" value="F:copper ion binding"/>
    <property type="evidence" value="ECO:0007669"/>
    <property type="project" value="InterPro"/>
</dbReference>
<dbReference type="InterPro" id="IPR052721">
    <property type="entry name" value="ET_Amicyanin"/>
</dbReference>
<evidence type="ECO:0000256" key="1">
    <source>
        <dbReference type="ARBA" id="ARBA00022448"/>
    </source>
</evidence>
<dbReference type="Proteomes" id="UP000193778">
    <property type="component" value="Unassembled WGS sequence"/>
</dbReference>
<keyword evidence="2" id="KW-0479">Metal-binding</keyword>
<keyword evidence="3" id="KW-0249">Electron transport</keyword>
<proteinExistence type="predicted"/>
<dbReference type="Pfam" id="PF00127">
    <property type="entry name" value="Copper-bind"/>
    <property type="match status" value="1"/>
</dbReference>
<keyword evidence="4" id="KW-0186">Copper</keyword>
<dbReference type="EMBL" id="FWFP01000003">
    <property type="protein sequence ID" value="SLN33858.1"/>
    <property type="molecule type" value="Genomic_DNA"/>
</dbReference>
<sequence>MICRRRHAVWLGGCAVAFVAGSRSVLAQPTVTVEMRGSPRGERIWYDPVGLAVSPGTTVRFINRDPGNSHTATAYHPANYDRRQRIPTDADPWDSDFLLPDEHFEVTLTAPGVYDYYCLPHEMSAMVGRIVVGTPGDTGWEGSSNDKSDVSEEVLAALPLVQRILSEGTVSRENGS</sequence>
<dbReference type="InterPro" id="IPR008972">
    <property type="entry name" value="Cupredoxin"/>
</dbReference>
<dbReference type="AlphaFoldDB" id="A0A1X6YXR0"/>
<organism evidence="7 8">
    <name type="scientific">Ruegeria meonggei</name>
    <dbReference type="NCBI Taxonomy" id="1446476"/>
    <lineage>
        <taxon>Bacteria</taxon>
        <taxon>Pseudomonadati</taxon>
        <taxon>Pseudomonadota</taxon>
        <taxon>Alphaproteobacteria</taxon>
        <taxon>Rhodobacterales</taxon>
        <taxon>Roseobacteraceae</taxon>
        <taxon>Ruegeria</taxon>
    </lineage>
</organism>
<keyword evidence="1" id="KW-0813">Transport</keyword>
<dbReference type="PROSITE" id="PS00196">
    <property type="entry name" value="COPPER_BLUE"/>
    <property type="match status" value="1"/>
</dbReference>
<accession>A0A1X6YXR0</accession>